<evidence type="ECO:0000313" key="1">
    <source>
        <dbReference type="EMBL" id="WVZ15674.1"/>
    </source>
</evidence>
<proteinExistence type="predicted"/>
<organism evidence="1 2">
    <name type="scientific">Vigna mungo</name>
    <name type="common">Black gram</name>
    <name type="synonym">Phaseolus mungo</name>
    <dbReference type="NCBI Taxonomy" id="3915"/>
    <lineage>
        <taxon>Eukaryota</taxon>
        <taxon>Viridiplantae</taxon>
        <taxon>Streptophyta</taxon>
        <taxon>Embryophyta</taxon>
        <taxon>Tracheophyta</taxon>
        <taxon>Spermatophyta</taxon>
        <taxon>Magnoliopsida</taxon>
        <taxon>eudicotyledons</taxon>
        <taxon>Gunneridae</taxon>
        <taxon>Pentapetalae</taxon>
        <taxon>rosids</taxon>
        <taxon>fabids</taxon>
        <taxon>Fabales</taxon>
        <taxon>Fabaceae</taxon>
        <taxon>Papilionoideae</taxon>
        <taxon>50 kb inversion clade</taxon>
        <taxon>NPAAA clade</taxon>
        <taxon>indigoferoid/millettioid clade</taxon>
        <taxon>Phaseoleae</taxon>
        <taxon>Vigna</taxon>
    </lineage>
</organism>
<name>A0AAQ3NTC4_VIGMU</name>
<gene>
    <name evidence="1" type="ORF">V8G54_013240</name>
</gene>
<reference evidence="1 2" key="1">
    <citation type="journal article" date="2023" name="Life. Sci Alliance">
        <title>Evolutionary insights into 3D genome organization and epigenetic landscape of Vigna mungo.</title>
        <authorList>
            <person name="Junaid A."/>
            <person name="Singh B."/>
            <person name="Bhatia S."/>
        </authorList>
    </citation>
    <scope>NUCLEOTIDE SEQUENCE [LARGE SCALE GENOMIC DNA]</scope>
    <source>
        <strain evidence="1">Urdbean</strain>
    </source>
</reference>
<dbReference type="Proteomes" id="UP001374535">
    <property type="component" value="Chromosome 4"/>
</dbReference>
<evidence type="ECO:0000313" key="2">
    <source>
        <dbReference type="Proteomes" id="UP001374535"/>
    </source>
</evidence>
<protein>
    <submittedName>
        <fullName evidence="1">Uncharacterized protein</fullName>
    </submittedName>
</protein>
<dbReference type="EMBL" id="CP144697">
    <property type="protein sequence ID" value="WVZ15674.1"/>
    <property type="molecule type" value="Genomic_DNA"/>
</dbReference>
<sequence length="135" mass="15127">MGKKVYHVEYGNAAFWSPKQLANIKSQTNFLSVCHDLGQVIPHKVVIEPDLQSHPNSFHHQIFGFQLLPLVMGIGSSFLPASKVPIESPLPQLVLHSHQGIKNLYPRQLNPLPQLVLHSHPGIKNLYPQQLNPLP</sequence>
<keyword evidence="2" id="KW-1185">Reference proteome</keyword>
<accession>A0AAQ3NTC4</accession>
<feature type="non-terminal residue" evidence="1">
    <location>
        <position position="135"/>
    </location>
</feature>
<dbReference type="AlphaFoldDB" id="A0AAQ3NTC4"/>